<name>A0A2M4CE87_9DIPT</name>
<protein>
    <submittedName>
        <fullName evidence="2">Putative secreted protein</fullName>
    </submittedName>
</protein>
<dbReference type="EMBL" id="GGFJ01014482">
    <property type="protein sequence ID" value="MBW63623.1"/>
    <property type="molecule type" value="Transcribed_RNA"/>
</dbReference>
<organism evidence="2">
    <name type="scientific">Anopheles marajoara</name>
    <dbReference type="NCBI Taxonomy" id="58244"/>
    <lineage>
        <taxon>Eukaryota</taxon>
        <taxon>Metazoa</taxon>
        <taxon>Ecdysozoa</taxon>
        <taxon>Arthropoda</taxon>
        <taxon>Hexapoda</taxon>
        <taxon>Insecta</taxon>
        <taxon>Pterygota</taxon>
        <taxon>Neoptera</taxon>
        <taxon>Endopterygota</taxon>
        <taxon>Diptera</taxon>
        <taxon>Nematocera</taxon>
        <taxon>Culicoidea</taxon>
        <taxon>Culicidae</taxon>
        <taxon>Anophelinae</taxon>
        <taxon>Anopheles</taxon>
    </lineage>
</organism>
<sequence>MLIVGLVHTAAVPAVCTGVSSTGAQLLASGQDRREKGNFQPPNAVRRKGRSRSDTERQRESVEHPEHGDT</sequence>
<evidence type="ECO:0000313" key="2">
    <source>
        <dbReference type="EMBL" id="MBW63623.1"/>
    </source>
</evidence>
<accession>A0A2M4CE87</accession>
<dbReference type="AlphaFoldDB" id="A0A2M4CE87"/>
<feature type="compositionally biased region" description="Basic and acidic residues" evidence="1">
    <location>
        <begin position="51"/>
        <end position="70"/>
    </location>
</feature>
<evidence type="ECO:0000256" key="1">
    <source>
        <dbReference type="SAM" id="MobiDB-lite"/>
    </source>
</evidence>
<proteinExistence type="predicted"/>
<reference evidence="2" key="1">
    <citation type="submission" date="2018-01" db="EMBL/GenBank/DDBJ databases">
        <title>An insight into the sialome of Amazonian anophelines.</title>
        <authorList>
            <person name="Ribeiro J.M."/>
            <person name="Scarpassa V."/>
            <person name="Calvo E."/>
        </authorList>
    </citation>
    <scope>NUCLEOTIDE SEQUENCE</scope>
    <source>
        <tissue evidence="2">Salivary glands</tissue>
    </source>
</reference>
<feature type="region of interest" description="Disordered" evidence="1">
    <location>
        <begin position="28"/>
        <end position="70"/>
    </location>
</feature>